<evidence type="ECO:0000256" key="1">
    <source>
        <dbReference type="SAM" id="Coils"/>
    </source>
</evidence>
<protein>
    <submittedName>
        <fullName evidence="2">Uncharacterized protein</fullName>
    </submittedName>
</protein>
<keyword evidence="3" id="KW-1185">Reference proteome</keyword>
<dbReference type="Proteomes" id="UP000054937">
    <property type="component" value="Unassembled WGS sequence"/>
</dbReference>
<reference evidence="2 3" key="1">
    <citation type="journal article" date="2015" name="Sci. Rep.">
        <title>Genome of the facultative scuticociliatosis pathogen Pseudocohnilembus persalinus provides insight into its virulence through horizontal gene transfer.</title>
        <authorList>
            <person name="Xiong J."/>
            <person name="Wang G."/>
            <person name="Cheng J."/>
            <person name="Tian M."/>
            <person name="Pan X."/>
            <person name="Warren A."/>
            <person name="Jiang C."/>
            <person name="Yuan D."/>
            <person name="Miao W."/>
        </authorList>
    </citation>
    <scope>NUCLEOTIDE SEQUENCE [LARGE SCALE GENOMIC DNA]</scope>
    <source>
        <strain evidence="2">36N120E</strain>
    </source>
</reference>
<sequence>MEKKVEQFTQRFNLQDGQILNTHHTPETHQSYMIYDRENLKTQEDIDRALNHLEKQEGIFLNEIHKNQEILTIKSNDLGKPSYFLALIQQQQPNDLQTLIDNHKRQTLNNIPDFSQEQLCENIIKEENERISKLKSQQVIEQEKKKEQEKNIKNKKPQINNEIKKKLEQKPDQINSKKFLQGLKNEQNINNLNKNKNIKEENLEDQQEVDSLDMSDLGEIEENQQINSQAVFDNEEEAQEVRNQICELTPKSQSQQNSLHVQLIPEKPKVFKRSILTIKGFKQLEDIVQNIQKQQLNKYGQLKIYVNETLNQEEEIINFIPKVIDQIGAHNLSYLFLGISLICD</sequence>
<evidence type="ECO:0000313" key="2">
    <source>
        <dbReference type="EMBL" id="KRX01148.1"/>
    </source>
</evidence>
<comment type="caution">
    <text evidence="2">The sequence shown here is derived from an EMBL/GenBank/DDBJ whole genome shotgun (WGS) entry which is preliminary data.</text>
</comment>
<dbReference type="EMBL" id="LDAU01000176">
    <property type="protein sequence ID" value="KRX01148.1"/>
    <property type="molecule type" value="Genomic_DNA"/>
</dbReference>
<proteinExistence type="predicted"/>
<dbReference type="AlphaFoldDB" id="A0A0V0QG39"/>
<dbReference type="InParanoid" id="A0A0V0QG39"/>
<evidence type="ECO:0000313" key="3">
    <source>
        <dbReference type="Proteomes" id="UP000054937"/>
    </source>
</evidence>
<keyword evidence="1" id="KW-0175">Coiled coil</keyword>
<accession>A0A0V0QG39</accession>
<organism evidence="2 3">
    <name type="scientific">Pseudocohnilembus persalinus</name>
    <name type="common">Ciliate</name>
    <dbReference type="NCBI Taxonomy" id="266149"/>
    <lineage>
        <taxon>Eukaryota</taxon>
        <taxon>Sar</taxon>
        <taxon>Alveolata</taxon>
        <taxon>Ciliophora</taxon>
        <taxon>Intramacronucleata</taxon>
        <taxon>Oligohymenophorea</taxon>
        <taxon>Scuticociliatia</taxon>
        <taxon>Philasterida</taxon>
        <taxon>Pseudocohnilembidae</taxon>
        <taxon>Pseudocohnilembus</taxon>
    </lineage>
</organism>
<feature type="coiled-coil region" evidence="1">
    <location>
        <begin position="124"/>
        <end position="151"/>
    </location>
</feature>
<name>A0A0V0QG39_PSEPJ</name>
<gene>
    <name evidence="2" type="ORF">PPERSA_08249</name>
</gene>